<dbReference type="Gramene" id="Solyc09g083105.1.1">
    <property type="protein sequence ID" value="Solyc09g083105.1.1"/>
    <property type="gene ID" value="Solyc09g083105.1"/>
</dbReference>
<evidence type="ECO:0000256" key="2">
    <source>
        <dbReference type="ARBA" id="ARBA00022801"/>
    </source>
</evidence>
<proteinExistence type="inferred from homology"/>
<accession>A0A3Q7I6X6</accession>
<dbReference type="InterPro" id="IPR045550">
    <property type="entry name" value="AARE_N"/>
</dbReference>
<dbReference type="AlphaFoldDB" id="A0A3Q7I6X6"/>
<keyword evidence="2" id="KW-0378">Hydrolase</keyword>
<dbReference type="InParanoid" id="A0A3Q7I6X6"/>
<dbReference type="Pfam" id="PF19283">
    <property type="entry name" value="APEH_N"/>
    <property type="match status" value="1"/>
</dbReference>
<evidence type="ECO:0000259" key="3">
    <source>
        <dbReference type="Pfam" id="PF19283"/>
    </source>
</evidence>
<evidence type="ECO:0000313" key="4">
    <source>
        <dbReference type="EnsemblPlants" id="Solyc09g083105.1.1"/>
    </source>
</evidence>
<keyword evidence="5" id="KW-1185">Reference proteome</keyword>
<dbReference type="STRING" id="4081.A0A3Q7I6X6"/>
<reference evidence="4" key="1">
    <citation type="journal article" date="2012" name="Nature">
        <title>The tomato genome sequence provides insights into fleshy fruit evolution.</title>
        <authorList>
            <consortium name="Tomato Genome Consortium"/>
        </authorList>
    </citation>
    <scope>NUCLEOTIDE SEQUENCE [LARGE SCALE GENOMIC DNA]</scope>
    <source>
        <strain evidence="4">cv. Heinz 1706</strain>
    </source>
</reference>
<dbReference type="GO" id="GO:0016787">
    <property type="term" value="F:hydrolase activity"/>
    <property type="evidence" value="ECO:0007669"/>
    <property type="project" value="UniProtKB-KW"/>
</dbReference>
<reference evidence="4" key="2">
    <citation type="submission" date="2019-01" db="UniProtKB">
        <authorList>
            <consortium name="EnsemblPlants"/>
        </authorList>
    </citation>
    <scope>IDENTIFICATION</scope>
    <source>
        <strain evidence="4">cv. Heinz 1706</strain>
    </source>
</reference>
<dbReference type="PANTHER" id="PTHR42776">
    <property type="entry name" value="SERINE PEPTIDASE S9 FAMILY MEMBER"/>
    <property type="match status" value="1"/>
</dbReference>
<dbReference type="PANTHER" id="PTHR42776:SF29">
    <property type="entry name" value="ACYLAMINOACYL-PEPTIDASE"/>
    <property type="match status" value="1"/>
</dbReference>
<name>A0A3Q7I6X6_SOLLC</name>
<organism evidence="4">
    <name type="scientific">Solanum lycopersicum</name>
    <name type="common">Tomato</name>
    <name type="synonym">Lycopersicon esculentum</name>
    <dbReference type="NCBI Taxonomy" id="4081"/>
    <lineage>
        <taxon>Eukaryota</taxon>
        <taxon>Viridiplantae</taxon>
        <taxon>Streptophyta</taxon>
        <taxon>Embryophyta</taxon>
        <taxon>Tracheophyta</taxon>
        <taxon>Spermatophyta</taxon>
        <taxon>Magnoliopsida</taxon>
        <taxon>eudicotyledons</taxon>
        <taxon>Gunneridae</taxon>
        <taxon>Pentapetalae</taxon>
        <taxon>asterids</taxon>
        <taxon>lamiids</taxon>
        <taxon>Solanales</taxon>
        <taxon>Solanaceae</taxon>
        <taxon>Solanoideae</taxon>
        <taxon>Solaneae</taxon>
        <taxon>Solanum</taxon>
        <taxon>Solanum subgen. Lycopersicon</taxon>
    </lineage>
</organism>
<comment type="similarity">
    <text evidence="1">Belongs to the peptidase S9C family.</text>
</comment>
<sequence>MGLGLQRLNFIRALSQREAASYSIDTAADYLVPVVMCPEGSSLAFNCFNLLSKPWLCDGYTVILSSVWGSTEVIHLVNVLSGKASSRINAGNSSFSYSLLALDGNNAVMHEH</sequence>
<protein>
    <recommendedName>
        <fullName evidence="3">Acylamino-acid-releasing enzyme N-terminal domain-containing protein</fullName>
    </recommendedName>
</protein>
<evidence type="ECO:0000313" key="5">
    <source>
        <dbReference type="Proteomes" id="UP000004994"/>
    </source>
</evidence>
<dbReference type="EnsemblPlants" id="Solyc09g083105.1.1">
    <property type="protein sequence ID" value="Solyc09g083105.1.1"/>
    <property type="gene ID" value="Solyc09g083105.1"/>
</dbReference>
<dbReference type="Proteomes" id="UP000004994">
    <property type="component" value="Chromosome 9"/>
</dbReference>
<evidence type="ECO:0000256" key="1">
    <source>
        <dbReference type="ARBA" id="ARBA00010040"/>
    </source>
</evidence>
<feature type="domain" description="Acylamino-acid-releasing enzyme N-terminal" evidence="3">
    <location>
        <begin position="30"/>
        <end position="108"/>
    </location>
</feature>